<dbReference type="Gramene" id="OPUNC02G29810.3">
    <property type="protein sequence ID" value="OPUNC02G29810.3"/>
    <property type="gene ID" value="OPUNC02G29810"/>
</dbReference>
<dbReference type="InterPro" id="IPR034570">
    <property type="entry name" value="PNSB4"/>
</dbReference>
<dbReference type="GO" id="GO:0009535">
    <property type="term" value="C:chloroplast thylakoid membrane"/>
    <property type="evidence" value="ECO:0007669"/>
    <property type="project" value="InterPro"/>
</dbReference>
<sequence length="161" mass="18031">MALPLLKSSPHFSALHSASRAQLHGHCRATLGGFIDPRSNSSRCKRSAGRGSVKANASPLDVVTLMVTMVEHVDLQRDYVVHKSIWHLSDAALKSDPFYDSEAYRGQGGDGTVHWYYDRQEDLEASAREELLREELLEEIEQRVGGLRELEEAAKEEQLTN</sequence>
<reference evidence="1" key="1">
    <citation type="submission" date="2015-04" db="UniProtKB">
        <authorList>
            <consortium name="EnsemblPlants"/>
        </authorList>
    </citation>
    <scope>IDENTIFICATION</scope>
</reference>
<name>A0A0E0K562_ORYPU</name>
<dbReference type="EnsemblPlants" id="OPUNC02G29810.4">
    <property type="protein sequence ID" value="OPUNC02G29810.4"/>
    <property type="gene ID" value="OPUNC02G29810"/>
</dbReference>
<evidence type="ECO:0000313" key="1">
    <source>
        <dbReference type="EnsemblPlants" id="OPUNC02G29810.4"/>
    </source>
</evidence>
<dbReference type="GO" id="GO:0010598">
    <property type="term" value="C:NAD(P)H dehydrogenase complex (plastoquinone)"/>
    <property type="evidence" value="ECO:0007669"/>
    <property type="project" value="InterPro"/>
</dbReference>
<keyword evidence="2" id="KW-1185">Reference proteome</keyword>
<dbReference type="HOGENOM" id="CLU_121156_0_0_1"/>
<organism evidence="1">
    <name type="scientific">Oryza punctata</name>
    <name type="common">Red rice</name>
    <dbReference type="NCBI Taxonomy" id="4537"/>
    <lineage>
        <taxon>Eukaryota</taxon>
        <taxon>Viridiplantae</taxon>
        <taxon>Streptophyta</taxon>
        <taxon>Embryophyta</taxon>
        <taxon>Tracheophyta</taxon>
        <taxon>Spermatophyta</taxon>
        <taxon>Magnoliopsida</taxon>
        <taxon>Liliopsida</taxon>
        <taxon>Poales</taxon>
        <taxon>Poaceae</taxon>
        <taxon>BOP clade</taxon>
        <taxon>Oryzoideae</taxon>
        <taxon>Oryzeae</taxon>
        <taxon>Oryzinae</taxon>
        <taxon>Oryza</taxon>
    </lineage>
</organism>
<evidence type="ECO:0000313" key="2">
    <source>
        <dbReference type="Proteomes" id="UP000026962"/>
    </source>
</evidence>
<reference evidence="1" key="2">
    <citation type="submission" date="2018-05" db="EMBL/GenBank/DDBJ databases">
        <title>OpunRS2 (Oryza punctata Reference Sequence Version 2).</title>
        <authorList>
            <person name="Zhang J."/>
            <person name="Kudrna D."/>
            <person name="Lee S."/>
            <person name="Talag J."/>
            <person name="Welchert J."/>
            <person name="Wing R.A."/>
        </authorList>
    </citation>
    <scope>NUCLEOTIDE SEQUENCE [LARGE SCALE GENOMIC DNA]</scope>
</reference>
<dbReference type="PANTHER" id="PTHR36315:SF2">
    <property type="entry name" value="PHOTOSYNTHETIC NDH SUBUNIT OF SUBCOMPLEX B 4, CHLOROPLASTIC"/>
    <property type="match status" value="1"/>
</dbReference>
<dbReference type="Proteomes" id="UP000026962">
    <property type="component" value="Chromosome 2"/>
</dbReference>
<protein>
    <submittedName>
        <fullName evidence="1">Uncharacterized protein</fullName>
    </submittedName>
</protein>
<dbReference type="Gramene" id="OPUNC02G29810.4">
    <property type="protein sequence ID" value="OPUNC02G29810.4"/>
    <property type="gene ID" value="OPUNC02G29810"/>
</dbReference>
<dbReference type="EnsemblPlants" id="OPUNC02G29810.3">
    <property type="protein sequence ID" value="OPUNC02G29810.3"/>
    <property type="gene ID" value="OPUNC02G29810"/>
</dbReference>
<dbReference type="AlphaFoldDB" id="A0A0E0K562"/>
<proteinExistence type="predicted"/>
<dbReference type="GO" id="GO:0009773">
    <property type="term" value="P:photosynthetic electron transport in photosystem I"/>
    <property type="evidence" value="ECO:0007669"/>
    <property type="project" value="InterPro"/>
</dbReference>
<dbReference type="PANTHER" id="PTHR36315">
    <property type="entry name" value="PHOTOSYNTHETIC NDH SUBUNIT OF SUBCOMPLEX B 4, CHLOROPLASTIC"/>
    <property type="match status" value="1"/>
</dbReference>
<accession>A0A0E0K562</accession>